<sequence>MNVVVFDCFNWKGYHFVEKYLNEGIEVIGVGEITDSQQEFLYSLIGRNALFTWKKNFQELTVGDSRTIVISLQKTPSEMKEIVNSCFPKGEYYMLMEEKDREKVQDPAHNEFIILIPPTVGPWMSEEEFEKVSKNDSVLFVDDLVHSVYDLTQEKNKENLLHFTYQEDTDCFYLGKREASTFSSDQAVQKVLNHIEQWKNVYYRLK</sequence>
<evidence type="ECO:0000313" key="1">
    <source>
        <dbReference type="EMBL" id="GAA0491766.1"/>
    </source>
</evidence>
<proteinExistence type="predicted"/>
<reference evidence="1 2" key="1">
    <citation type="journal article" date="2019" name="Int. J. Syst. Evol. Microbiol.">
        <title>The Global Catalogue of Microorganisms (GCM) 10K type strain sequencing project: providing services to taxonomists for standard genome sequencing and annotation.</title>
        <authorList>
            <consortium name="The Broad Institute Genomics Platform"/>
            <consortium name="The Broad Institute Genome Sequencing Center for Infectious Disease"/>
            <person name="Wu L."/>
            <person name="Ma J."/>
        </authorList>
    </citation>
    <scope>NUCLEOTIDE SEQUENCE [LARGE SCALE GENOMIC DNA]</scope>
    <source>
        <strain evidence="1 2">JCM 12389</strain>
    </source>
</reference>
<dbReference type="Proteomes" id="UP001500880">
    <property type="component" value="Unassembled WGS sequence"/>
</dbReference>
<dbReference type="EMBL" id="BAAADO010000003">
    <property type="protein sequence ID" value="GAA0491766.1"/>
    <property type="molecule type" value="Genomic_DNA"/>
</dbReference>
<accession>A0ABN1B778</accession>
<comment type="caution">
    <text evidence="1">The sequence shown here is derived from an EMBL/GenBank/DDBJ whole genome shotgun (WGS) entry which is preliminary data.</text>
</comment>
<gene>
    <name evidence="1" type="ORF">GCM10008986_17430</name>
</gene>
<organism evidence="1 2">
    <name type="scientific">Salinibacillus aidingensis</name>
    <dbReference type="NCBI Taxonomy" id="237684"/>
    <lineage>
        <taxon>Bacteria</taxon>
        <taxon>Bacillati</taxon>
        <taxon>Bacillota</taxon>
        <taxon>Bacilli</taxon>
        <taxon>Bacillales</taxon>
        <taxon>Bacillaceae</taxon>
        <taxon>Salinibacillus</taxon>
    </lineage>
</organism>
<evidence type="ECO:0000313" key="2">
    <source>
        <dbReference type="Proteomes" id="UP001500880"/>
    </source>
</evidence>
<protein>
    <submittedName>
        <fullName evidence="1">Uncharacterized protein</fullName>
    </submittedName>
</protein>
<name>A0ABN1B778_9BACI</name>
<dbReference type="RefSeq" id="WP_343839833.1">
    <property type="nucleotide sequence ID" value="NZ_BAAADO010000003.1"/>
</dbReference>
<keyword evidence="2" id="KW-1185">Reference proteome</keyword>